<keyword evidence="1 3" id="KW-0238">DNA-binding</keyword>
<feature type="domain" description="Tyr recombinase" evidence="4">
    <location>
        <begin position="182"/>
        <end position="377"/>
    </location>
</feature>
<dbReference type="KEGG" id="tos:Theos_0041"/>
<dbReference type="Gene3D" id="1.10.150.130">
    <property type="match status" value="1"/>
</dbReference>
<dbReference type="InterPro" id="IPR013762">
    <property type="entry name" value="Integrase-like_cat_sf"/>
</dbReference>
<dbReference type="GO" id="GO:0003677">
    <property type="term" value="F:DNA binding"/>
    <property type="evidence" value="ECO:0007669"/>
    <property type="project" value="UniProtKB-UniRule"/>
</dbReference>
<feature type="domain" description="Core-binding (CB)" evidence="5">
    <location>
        <begin position="69"/>
        <end position="160"/>
    </location>
</feature>
<evidence type="ECO:0000256" key="1">
    <source>
        <dbReference type="ARBA" id="ARBA00023125"/>
    </source>
</evidence>
<evidence type="ECO:0000259" key="4">
    <source>
        <dbReference type="PROSITE" id="PS51898"/>
    </source>
</evidence>
<dbReference type="eggNOG" id="COG4974">
    <property type="taxonomic scope" value="Bacteria"/>
</dbReference>
<evidence type="ECO:0000313" key="6">
    <source>
        <dbReference type="EMBL" id="AFV75126.1"/>
    </source>
</evidence>
<keyword evidence="2" id="KW-0233">DNA recombination</keyword>
<evidence type="ECO:0000313" key="7">
    <source>
        <dbReference type="Proteomes" id="UP000000211"/>
    </source>
</evidence>
<dbReference type="RefSeq" id="WP_016328327.1">
    <property type="nucleotide sequence ID" value="NC_019386.1"/>
</dbReference>
<protein>
    <submittedName>
        <fullName evidence="6">Site-specific recombinase XerD</fullName>
    </submittedName>
</protein>
<evidence type="ECO:0000256" key="3">
    <source>
        <dbReference type="PROSITE-ProRule" id="PRU01248"/>
    </source>
</evidence>
<dbReference type="PROSITE" id="PS51900">
    <property type="entry name" value="CB"/>
    <property type="match status" value="1"/>
</dbReference>
<dbReference type="Pfam" id="PF00589">
    <property type="entry name" value="Phage_integrase"/>
    <property type="match status" value="1"/>
</dbReference>
<keyword evidence="7" id="KW-1185">Reference proteome</keyword>
<dbReference type="STRING" id="751945.Theos_0041"/>
<sequence length="431" mass="48374">MRRRGKGGGSVFYHEGKGKWVAQLTWVDPATGRKVKREKHCETRKEAERALADMVAAQAKGLLTDPSRLTTRDFALEYLKRLEREGLRPNSIRLALDELAHALPSLKDPKAHDPLGRMRLQEVKPVHVRAAVDRVVEAGYAPRTVGRVLMRLKALFREALRLELVARNPAEAVKVRLPKGEKAARALEPHEVARLLEAAEASRSKDMALLLRLMLETGLRRGEALALQWRDIDLEAGELTVGRAWVKVAGRGAFSEPKTPTAKRKVPLPRGLLLRLKARREELLARLTPEEVDGLFLVGGVKPVDPDAFNHYLRRLAERAGLGRVRVHDLRHTWATLALSRGVPLEVVSERLGHASPTITLNVYRHLLEEERRGWVLDLEELLYPAPAPKPERIDRLINRLKGFPPRYRGGKLCVLELVGGVGLEPTTSRL</sequence>
<evidence type="ECO:0000259" key="5">
    <source>
        <dbReference type="PROSITE" id="PS51900"/>
    </source>
</evidence>
<dbReference type="PROSITE" id="PS51898">
    <property type="entry name" value="TYR_RECOMBINASE"/>
    <property type="match status" value="1"/>
</dbReference>
<dbReference type="CDD" id="cd01189">
    <property type="entry name" value="INT_ICEBs1_C_like"/>
    <property type="match status" value="1"/>
</dbReference>
<organism evidence="6 7">
    <name type="scientific">Thermus oshimai JL-2</name>
    <dbReference type="NCBI Taxonomy" id="751945"/>
    <lineage>
        <taxon>Bacteria</taxon>
        <taxon>Thermotogati</taxon>
        <taxon>Deinococcota</taxon>
        <taxon>Deinococci</taxon>
        <taxon>Thermales</taxon>
        <taxon>Thermaceae</taxon>
        <taxon>Thermus</taxon>
    </lineage>
</organism>
<dbReference type="Proteomes" id="UP000000211">
    <property type="component" value="Chromosome"/>
</dbReference>
<proteinExistence type="predicted"/>
<dbReference type="SUPFAM" id="SSF56349">
    <property type="entry name" value="DNA breaking-rejoining enzymes"/>
    <property type="match status" value="1"/>
</dbReference>
<gene>
    <name evidence="6" type="ORF">Theos_0041</name>
</gene>
<dbReference type="InterPro" id="IPR044068">
    <property type="entry name" value="CB"/>
</dbReference>
<dbReference type="AlphaFoldDB" id="K7QTE3"/>
<dbReference type="GO" id="GO:0015074">
    <property type="term" value="P:DNA integration"/>
    <property type="evidence" value="ECO:0007669"/>
    <property type="project" value="InterPro"/>
</dbReference>
<name>K7QTE3_THEOS</name>
<dbReference type="InterPro" id="IPR010998">
    <property type="entry name" value="Integrase_recombinase_N"/>
</dbReference>
<dbReference type="InterPro" id="IPR002104">
    <property type="entry name" value="Integrase_catalytic"/>
</dbReference>
<accession>K7QTE3</accession>
<reference evidence="6 7" key="1">
    <citation type="journal article" date="2013" name="Genome Announc.">
        <title>Whole Genome Sequencing of Thermus oshimai JL-2 and Thermus thermophilus JL-18, Incomplete Denitrifiers from the United States Great Basin.</title>
        <authorList>
            <person name="Murugapiran S.K."/>
            <person name="Huntemann M."/>
            <person name="Wei C.L."/>
            <person name="Han J."/>
            <person name="Detter J.C."/>
            <person name="Han C.S."/>
            <person name="Erkkila T.H."/>
            <person name="Teshima H."/>
            <person name="Chen A."/>
            <person name="Kyrpides N."/>
            <person name="Mavrommatis K."/>
            <person name="Markowitz V."/>
            <person name="Szeto E."/>
            <person name="Ivanova N."/>
            <person name="Pagani I."/>
            <person name="Lam J."/>
            <person name="McDonald A.I."/>
            <person name="Dodsworth J.A."/>
            <person name="Pati A."/>
            <person name="Goodwin L."/>
            <person name="Peters L."/>
            <person name="Pitluck S."/>
            <person name="Woyke T."/>
            <person name="Hedlund B.P."/>
        </authorList>
    </citation>
    <scope>NUCLEOTIDE SEQUENCE</scope>
    <source>
        <strain evidence="6 7">JL-2</strain>
    </source>
</reference>
<dbReference type="HOGENOM" id="CLU_027562_17_1_0"/>
<dbReference type="PANTHER" id="PTHR30349">
    <property type="entry name" value="PHAGE INTEGRASE-RELATED"/>
    <property type="match status" value="1"/>
</dbReference>
<dbReference type="Gene3D" id="1.10.443.10">
    <property type="entry name" value="Intergrase catalytic core"/>
    <property type="match status" value="1"/>
</dbReference>
<dbReference type="GO" id="GO:0006310">
    <property type="term" value="P:DNA recombination"/>
    <property type="evidence" value="ECO:0007669"/>
    <property type="project" value="UniProtKB-KW"/>
</dbReference>
<evidence type="ECO:0000256" key="2">
    <source>
        <dbReference type="ARBA" id="ARBA00023172"/>
    </source>
</evidence>
<dbReference type="InterPro" id="IPR011010">
    <property type="entry name" value="DNA_brk_join_enz"/>
</dbReference>
<dbReference type="EMBL" id="CP003249">
    <property type="protein sequence ID" value="AFV75126.1"/>
    <property type="molecule type" value="Genomic_DNA"/>
</dbReference>
<dbReference type="InterPro" id="IPR050090">
    <property type="entry name" value="Tyrosine_recombinase_XerCD"/>
</dbReference>